<evidence type="ECO:0000313" key="3">
    <source>
        <dbReference type="EMBL" id="JAQ08739.1"/>
    </source>
</evidence>
<reference evidence="3" key="1">
    <citation type="journal article" date="2016" name="Gigascience">
        <title>De novo construction of an expanded transcriptome assembly for the western tarnished plant bug, Lygus hesperus.</title>
        <authorList>
            <person name="Tassone E.E."/>
            <person name="Geib S.M."/>
            <person name="Hall B."/>
            <person name="Fabrick J.A."/>
            <person name="Brent C.S."/>
            <person name="Hull J.J."/>
        </authorList>
    </citation>
    <scope>NUCLEOTIDE SEQUENCE</scope>
</reference>
<dbReference type="FunFam" id="4.10.400.10:FF:000062">
    <property type="entry name" value="Terribly reduced optic lobes, isoform AI"/>
    <property type="match status" value="1"/>
</dbReference>
<feature type="disulfide bond" evidence="2">
    <location>
        <begin position="67"/>
        <end position="79"/>
    </location>
</feature>
<dbReference type="Pfam" id="PF00057">
    <property type="entry name" value="Ldl_recept_a"/>
    <property type="match status" value="1"/>
</dbReference>
<dbReference type="InterPro" id="IPR002172">
    <property type="entry name" value="LDrepeatLR_classA_rpt"/>
</dbReference>
<gene>
    <name evidence="3" type="primary">SORL1</name>
    <name evidence="3" type="ORF">g.99417</name>
</gene>
<dbReference type="SMART" id="SM00192">
    <property type="entry name" value="LDLa"/>
    <property type="match status" value="1"/>
</dbReference>
<organism evidence="3">
    <name type="scientific">Lygus hesperus</name>
    <name type="common">Western plant bug</name>
    <dbReference type="NCBI Taxonomy" id="30085"/>
    <lineage>
        <taxon>Eukaryota</taxon>
        <taxon>Metazoa</taxon>
        <taxon>Ecdysozoa</taxon>
        <taxon>Arthropoda</taxon>
        <taxon>Hexapoda</taxon>
        <taxon>Insecta</taxon>
        <taxon>Pterygota</taxon>
        <taxon>Neoptera</taxon>
        <taxon>Paraneoptera</taxon>
        <taxon>Hemiptera</taxon>
        <taxon>Heteroptera</taxon>
        <taxon>Panheteroptera</taxon>
        <taxon>Cimicomorpha</taxon>
        <taxon>Miridae</taxon>
        <taxon>Mirini</taxon>
        <taxon>Lygus</taxon>
    </lineage>
</organism>
<feature type="non-terminal residue" evidence="3">
    <location>
        <position position="1"/>
    </location>
</feature>
<dbReference type="Gene3D" id="4.10.400.10">
    <property type="entry name" value="Low-density Lipoprotein Receptor"/>
    <property type="match status" value="1"/>
</dbReference>
<keyword evidence="3" id="KW-0675">Receptor</keyword>
<accession>A0A146LMY9</accession>
<sequence>KVFAHSLQEGTNGCVNSTCRYICVGAPNQGHVCLCPDGMEPKGDACVCPGGAEPYDNKTCPKIASTCAVDHFTCSNGGCVPKGWRCDGEDDCKDGSDENQCGPQTC</sequence>
<feature type="non-terminal residue" evidence="3">
    <location>
        <position position="106"/>
    </location>
</feature>
<dbReference type="SUPFAM" id="SSF57424">
    <property type="entry name" value="LDL receptor-like module"/>
    <property type="match status" value="1"/>
</dbReference>
<dbReference type="AlphaFoldDB" id="A0A146LMY9"/>
<dbReference type="InterPro" id="IPR036055">
    <property type="entry name" value="LDL_receptor-like_sf"/>
</dbReference>
<dbReference type="CDD" id="cd00112">
    <property type="entry name" value="LDLa"/>
    <property type="match status" value="1"/>
</dbReference>
<feature type="disulfide bond" evidence="2">
    <location>
        <begin position="86"/>
        <end position="101"/>
    </location>
</feature>
<dbReference type="PROSITE" id="PS50068">
    <property type="entry name" value="LDLRA_2"/>
    <property type="match status" value="1"/>
</dbReference>
<feature type="disulfide bond" evidence="2">
    <location>
        <begin position="74"/>
        <end position="92"/>
    </location>
</feature>
<evidence type="ECO:0000256" key="1">
    <source>
        <dbReference type="ARBA" id="ARBA00023157"/>
    </source>
</evidence>
<proteinExistence type="predicted"/>
<dbReference type="InterPro" id="IPR023415">
    <property type="entry name" value="LDLR_class-A_CS"/>
</dbReference>
<keyword evidence="1 2" id="KW-1015">Disulfide bond</keyword>
<dbReference type="PROSITE" id="PS01209">
    <property type="entry name" value="LDLRA_1"/>
    <property type="match status" value="1"/>
</dbReference>
<protein>
    <submittedName>
        <fullName evidence="3">Sortilin-related receptor</fullName>
    </submittedName>
</protein>
<evidence type="ECO:0000256" key="2">
    <source>
        <dbReference type="PROSITE-ProRule" id="PRU00124"/>
    </source>
</evidence>
<name>A0A146LMY9_LYGHE</name>
<dbReference type="EMBL" id="GDHC01009890">
    <property type="protein sequence ID" value="JAQ08739.1"/>
    <property type="molecule type" value="Transcribed_RNA"/>
</dbReference>